<name>A0ABS4XJ22_9MICC</name>
<protein>
    <submittedName>
        <fullName evidence="2">Uncharacterized protein</fullName>
    </submittedName>
</protein>
<feature type="transmembrane region" description="Helical" evidence="1">
    <location>
        <begin position="6"/>
        <end position="27"/>
    </location>
</feature>
<sequence length="70" mass="7961">MLSTWYLVMFLVFLAVVGLIAGAVLLIKGLRSRPQIAGEALHRDREHLARLEAIDQRLERLEKTLHDLPS</sequence>
<keyword evidence="1" id="KW-0472">Membrane</keyword>
<gene>
    <name evidence="2" type="ORF">JOF47_004025</name>
</gene>
<dbReference type="Proteomes" id="UP001296993">
    <property type="component" value="Unassembled WGS sequence"/>
</dbReference>
<evidence type="ECO:0000313" key="2">
    <source>
        <dbReference type="EMBL" id="MBP2388452.1"/>
    </source>
</evidence>
<evidence type="ECO:0000256" key="1">
    <source>
        <dbReference type="SAM" id="Phobius"/>
    </source>
</evidence>
<comment type="caution">
    <text evidence="2">The sequence shown here is derived from an EMBL/GenBank/DDBJ whole genome shotgun (WGS) entry which is preliminary data.</text>
</comment>
<proteinExistence type="predicted"/>
<dbReference type="RefSeq" id="WP_210002071.1">
    <property type="nucleotide sequence ID" value="NZ_BAAAJY010000004.1"/>
</dbReference>
<accession>A0ABS4XJ22</accession>
<keyword evidence="1" id="KW-0812">Transmembrane</keyword>
<keyword evidence="1" id="KW-1133">Transmembrane helix</keyword>
<keyword evidence="3" id="KW-1185">Reference proteome</keyword>
<reference evidence="2 3" key="1">
    <citation type="submission" date="2021-03" db="EMBL/GenBank/DDBJ databases">
        <title>Sequencing the genomes of 1000 actinobacteria strains.</title>
        <authorList>
            <person name="Klenk H.-P."/>
        </authorList>
    </citation>
    <scope>NUCLEOTIDE SEQUENCE [LARGE SCALE GENOMIC DNA]</scope>
    <source>
        <strain evidence="2 3">DSM 15797</strain>
    </source>
</reference>
<dbReference type="EMBL" id="JAGIOF010000004">
    <property type="protein sequence ID" value="MBP2388452.1"/>
    <property type="molecule type" value="Genomic_DNA"/>
</dbReference>
<evidence type="ECO:0000313" key="3">
    <source>
        <dbReference type="Proteomes" id="UP001296993"/>
    </source>
</evidence>
<organism evidence="2 3">
    <name type="scientific">Paeniglutamicibacter kerguelensis</name>
    <dbReference type="NCBI Taxonomy" id="254788"/>
    <lineage>
        <taxon>Bacteria</taxon>
        <taxon>Bacillati</taxon>
        <taxon>Actinomycetota</taxon>
        <taxon>Actinomycetes</taxon>
        <taxon>Micrococcales</taxon>
        <taxon>Micrococcaceae</taxon>
        <taxon>Paeniglutamicibacter</taxon>
    </lineage>
</organism>